<evidence type="ECO:0000313" key="8">
    <source>
        <dbReference type="EMBL" id="GFM33327.1"/>
    </source>
</evidence>
<keyword evidence="1" id="KW-0645">Protease</keyword>
<dbReference type="Proteomes" id="UP000503840">
    <property type="component" value="Unassembled WGS sequence"/>
</dbReference>
<evidence type="ECO:0000259" key="7">
    <source>
        <dbReference type="PROSITE" id="PS50249"/>
    </source>
</evidence>
<dbReference type="GO" id="GO:0006508">
    <property type="term" value="P:proteolysis"/>
    <property type="evidence" value="ECO:0007669"/>
    <property type="project" value="UniProtKB-KW"/>
</dbReference>
<dbReference type="PANTHER" id="PTHR30471">
    <property type="entry name" value="DNA REPAIR PROTEIN RADC"/>
    <property type="match status" value="1"/>
</dbReference>
<evidence type="ECO:0000256" key="3">
    <source>
        <dbReference type="ARBA" id="ARBA00022801"/>
    </source>
</evidence>
<dbReference type="InterPro" id="IPR025657">
    <property type="entry name" value="RadC_JAB"/>
</dbReference>
<evidence type="ECO:0000256" key="2">
    <source>
        <dbReference type="ARBA" id="ARBA00022723"/>
    </source>
</evidence>
<dbReference type="PROSITE" id="PS50249">
    <property type="entry name" value="MPN"/>
    <property type="match status" value="1"/>
</dbReference>
<gene>
    <name evidence="8" type="primary">radC</name>
    <name evidence="8" type="ORF">DSM101010T_16920</name>
</gene>
<dbReference type="InterPro" id="IPR037518">
    <property type="entry name" value="MPN"/>
</dbReference>
<comment type="caution">
    <text evidence="8">The sequence shown here is derived from an EMBL/GenBank/DDBJ whole genome shotgun (WGS) entry which is preliminary data.</text>
</comment>
<dbReference type="InterPro" id="IPR001405">
    <property type="entry name" value="UPF0758"/>
</dbReference>
<dbReference type="Pfam" id="PF04002">
    <property type="entry name" value="RadC"/>
    <property type="match status" value="1"/>
</dbReference>
<dbReference type="PANTHER" id="PTHR30471:SF3">
    <property type="entry name" value="UPF0758 PROTEIN YEES-RELATED"/>
    <property type="match status" value="1"/>
</dbReference>
<dbReference type="EMBL" id="BLVO01000013">
    <property type="protein sequence ID" value="GFM33327.1"/>
    <property type="molecule type" value="Genomic_DNA"/>
</dbReference>
<comment type="similarity">
    <text evidence="6">Belongs to the UPF0758 family.</text>
</comment>
<evidence type="ECO:0000256" key="4">
    <source>
        <dbReference type="ARBA" id="ARBA00022833"/>
    </source>
</evidence>
<proteinExistence type="inferred from homology"/>
<name>A0A7J0BI17_9BACT</name>
<dbReference type="NCBIfam" id="TIGR00608">
    <property type="entry name" value="radc"/>
    <property type="match status" value="1"/>
</dbReference>
<dbReference type="SUPFAM" id="SSF102712">
    <property type="entry name" value="JAB1/MPN domain"/>
    <property type="match status" value="1"/>
</dbReference>
<protein>
    <submittedName>
        <fullName evidence="8">DNA repair protein RadC</fullName>
    </submittedName>
</protein>
<feature type="domain" description="MPN" evidence="7">
    <location>
        <begin position="103"/>
        <end position="225"/>
    </location>
</feature>
<keyword evidence="3" id="KW-0378">Hydrolase</keyword>
<dbReference type="GO" id="GO:0008237">
    <property type="term" value="F:metallopeptidase activity"/>
    <property type="evidence" value="ECO:0007669"/>
    <property type="project" value="UniProtKB-KW"/>
</dbReference>
<evidence type="ECO:0000256" key="5">
    <source>
        <dbReference type="ARBA" id="ARBA00023049"/>
    </source>
</evidence>
<dbReference type="NCBIfam" id="NF000642">
    <property type="entry name" value="PRK00024.1"/>
    <property type="match status" value="1"/>
</dbReference>
<evidence type="ECO:0000256" key="6">
    <source>
        <dbReference type="RuleBase" id="RU003797"/>
    </source>
</evidence>
<dbReference type="AlphaFoldDB" id="A0A7J0BI17"/>
<accession>A0A7J0BI17</accession>
<keyword evidence="4" id="KW-0862">Zinc</keyword>
<dbReference type="SUPFAM" id="SSF47781">
    <property type="entry name" value="RuvA domain 2-like"/>
    <property type="match status" value="1"/>
</dbReference>
<dbReference type="InterPro" id="IPR010994">
    <property type="entry name" value="RuvA_2-like"/>
</dbReference>
<dbReference type="GO" id="GO:0046872">
    <property type="term" value="F:metal ion binding"/>
    <property type="evidence" value="ECO:0007669"/>
    <property type="project" value="UniProtKB-KW"/>
</dbReference>
<evidence type="ECO:0000256" key="1">
    <source>
        <dbReference type="ARBA" id="ARBA00022670"/>
    </source>
</evidence>
<reference evidence="8 9" key="1">
    <citation type="submission" date="2020-05" db="EMBL/GenBank/DDBJ databases">
        <title>Draft genome sequence of Desulfovibrio sp. strain HN2T.</title>
        <authorList>
            <person name="Ueno A."/>
            <person name="Tamazawa S."/>
            <person name="Tamamura S."/>
            <person name="Murakami T."/>
            <person name="Kiyama T."/>
            <person name="Inomata H."/>
            <person name="Amano Y."/>
            <person name="Miyakawa K."/>
            <person name="Tamaki H."/>
            <person name="Naganuma T."/>
            <person name="Kaneko K."/>
        </authorList>
    </citation>
    <scope>NUCLEOTIDE SEQUENCE [LARGE SCALE GENOMIC DNA]</scope>
    <source>
        <strain evidence="8 9">HN2</strain>
    </source>
</reference>
<keyword evidence="2" id="KW-0479">Metal-binding</keyword>
<sequence>MDSKPHFHGHRERLRQKLKKDPRQLADYEILELVLGTVLTRCDTKPLAKELLSRFKTLHGVLHARPAELRAVTGFGQSLENQWLLLRELMTRCLESPVRERATLSGPTEIVAMARLRLGSLQHEEFWAVFLDNQNRLLAWERISTGTVNTTMIYPRDLMEMALGYKASSLVIVHNHPGGNPVPSTPDVEITRQIIRSGQALGIRVLDHIIVTEGDFYSLKDEGLV</sequence>
<dbReference type="RefSeq" id="WP_174404995.1">
    <property type="nucleotide sequence ID" value="NZ_BLVO01000013.1"/>
</dbReference>
<dbReference type="Gene3D" id="3.40.140.10">
    <property type="entry name" value="Cytidine Deaminase, domain 2"/>
    <property type="match status" value="1"/>
</dbReference>
<organism evidence="8 9">
    <name type="scientific">Desulfovibrio subterraneus</name>
    <dbReference type="NCBI Taxonomy" id="2718620"/>
    <lineage>
        <taxon>Bacteria</taxon>
        <taxon>Pseudomonadati</taxon>
        <taxon>Thermodesulfobacteriota</taxon>
        <taxon>Desulfovibrionia</taxon>
        <taxon>Desulfovibrionales</taxon>
        <taxon>Desulfovibrionaceae</taxon>
        <taxon>Desulfovibrio</taxon>
    </lineage>
</organism>
<evidence type="ECO:0000313" key="9">
    <source>
        <dbReference type="Proteomes" id="UP000503840"/>
    </source>
</evidence>
<keyword evidence="9" id="KW-1185">Reference proteome</keyword>
<dbReference type="CDD" id="cd08071">
    <property type="entry name" value="MPN_DUF2466"/>
    <property type="match status" value="1"/>
</dbReference>
<keyword evidence="5" id="KW-0482">Metalloprotease</keyword>